<dbReference type="PROSITE" id="PS00439">
    <property type="entry name" value="ACYLTRANSF_C_1"/>
    <property type="match status" value="1"/>
</dbReference>
<dbReference type="FunFam" id="3.30.559.70:FF:000001">
    <property type="entry name" value="Carnitine O-palmitoyltransferase 1, liver isoform"/>
    <property type="match status" value="1"/>
</dbReference>
<keyword evidence="11" id="KW-0443">Lipid metabolism</keyword>
<evidence type="ECO:0000256" key="5">
    <source>
        <dbReference type="ARBA" id="ARBA00013243"/>
    </source>
</evidence>
<gene>
    <name evidence="22" type="ORF">C7M84_008677</name>
</gene>
<dbReference type="InterPro" id="IPR023213">
    <property type="entry name" value="CAT-like_dom_sf"/>
</dbReference>
<dbReference type="OrthoDB" id="240216at2759"/>
<dbReference type="GO" id="GO:0004095">
    <property type="term" value="F:carnitine O-palmitoyltransferase activity"/>
    <property type="evidence" value="ECO:0007669"/>
    <property type="project" value="UniProtKB-EC"/>
</dbReference>
<reference evidence="22 23" key="2">
    <citation type="submission" date="2019-01" db="EMBL/GenBank/DDBJ databases">
        <title>The decoding of complex shrimp genome reveals the adaptation for benthos swimmer, frequently molting mechanism and breeding impact on genome.</title>
        <authorList>
            <person name="Sun Y."/>
            <person name="Gao Y."/>
            <person name="Yu Y."/>
        </authorList>
    </citation>
    <scope>NUCLEOTIDE SEQUENCE [LARGE SCALE GENOMIC DNA]</scope>
    <source>
        <tissue evidence="22">Muscle</tissue>
    </source>
</reference>
<keyword evidence="13 19" id="KW-0472">Membrane</keyword>
<organism evidence="22 23">
    <name type="scientific">Penaeus vannamei</name>
    <name type="common">Whiteleg shrimp</name>
    <name type="synonym">Litopenaeus vannamei</name>
    <dbReference type="NCBI Taxonomy" id="6689"/>
    <lineage>
        <taxon>Eukaryota</taxon>
        <taxon>Metazoa</taxon>
        <taxon>Ecdysozoa</taxon>
        <taxon>Arthropoda</taxon>
        <taxon>Crustacea</taxon>
        <taxon>Multicrustacea</taxon>
        <taxon>Malacostraca</taxon>
        <taxon>Eumalacostraca</taxon>
        <taxon>Eucarida</taxon>
        <taxon>Decapoda</taxon>
        <taxon>Dendrobranchiata</taxon>
        <taxon>Penaeoidea</taxon>
        <taxon>Penaeidae</taxon>
        <taxon>Penaeus</taxon>
    </lineage>
</organism>
<evidence type="ECO:0000313" key="22">
    <source>
        <dbReference type="EMBL" id="ROT72908.1"/>
    </source>
</evidence>
<evidence type="ECO:0000256" key="2">
    <source>
        <dbReference type="ARBA" id="ARBA00004325"/>
    </source>
</evidence>
<dbReference type="Gene3D" id="3.30.559.10">
    <property type="entry name" value="Chloramphenicol acetyltransferase-like domain"/>
    <property type="match status" value="1"/>
</dbReference>
<feature type="domain" description="Carnitine O-palmitoyltransferase N-terminal" evidence="21">
    <location>
        <begin position="1"/>
        <end position="46"/>
    </location>
</feature>
<reference evidence="22 23" key="1">
    <citation type="submission" date="2018-04" db="EMBL/GenBank/DDBJ databases">
        <authorList>
            <person name="Zhang X."/>
            <person name="Yuan J."/>
            <person name="Li F."/>
            <person name="Xiang J."/>
        </authorList>
    </citation>
    <scope>NUCLEOTIDE SEQUENCE [LARGE SCALE GENOMIC DNA]</scope>
    <source>
        <tissue evidence="22">Muscle</tissue>
    </source>
</reference>
<dbReference type="GO" id="GO:0031966">
    <property type="term" value="C:mitochondrial membrane"/>
    <property type="evidence" value="ECO:0007669"/>
    <property type="project" value="UniProtKB-SubCell"/>
</dbReference>
<dbReference type="FunFam" id="3.30.559.10:FF:000042">
    <property type="entry name" value="Carnitine Palmitoyl Transferase"/>
    <property type="match status" value="1"/>
</dbReference>
<dbReference type="AlphaFoldDB" id="A0A423T8Y2"/>
<evidence type="ECO:0000256" key="19">
    <source>
        <dbReference type="SAM" id="Phobius"/>
    </source>
</evidence>
<dbReference type="InterPro" id="IPR042231">
    <property type="entry name" value="Cho/carn_acyl_trans_2"/>
</dbReference>
<dbReference type="EC" id="2.3.1.21" evidence="5"/>
<comment type="pathway">
    <text evidence="3">Lipid metabolism; fatty acid beta-oxidation.</text>
</comment>
<dbReference type="Gene3D" id="6.10.250.1760">
    <property type="match status" value="1"/>
</dbReference>
<dbReference type="InterPro" id="IPR000542">
    <property type="entry name" value="Carn_acyl_trans"/>
</dbReference>
<evidence type="ECO:0000256" key="3">
    <source>
        <dbReference type="ARBA" id="ARBA00005005"/>
    </source>
</evidence>
<name>A0A423T8Y2_PENVA</name>
<keyword evidence="8 19" id="KW-0812">Transmembrane</keyword>
<evidence type="ECO:0000256" key="8">
    <source>
        <dbReference type="ARBA" id="ARBA00022692"/>
    </source>
</evidence>
<dbReference type="GO" id="GO:0009437">
    <property type="term" value="P:carnitine metabolic process"/>
    <property type="evidence" value="ECO:0007669"/>
    <property type="project" value="TreeGrafter"/>
</dbReference>
<protein>
    <recommendedName>
        <fullName evidence="5">carnitine O-palmitoyltransferase</fullName>
        <ecNumber evidence="5">2.3.1.21</ecNumber>
    </recommendedName>
</protein>
<feature type="active site" description="Proton acceptor" evidence="17">
    <location>
        <position position="479"/>
    </location>
</feature>
<evidence type="ECO:0000259" key="21">
    <source>
        <dbReference type="Pfam" id="PF16484"/>
    </source>
</evidence>
<evidence type="ECO:0000256" key="15">
    <source>
        <dbReference type="ARBA" id="ARBA00048480"/>
    </source>
</evidence>
<dbReference type="SUPFAM" id="SSF52777">
    <property type="entry name" value="CoA-dependent acyltransferases"/>
    <property type="match status" value="2"/>
</dbReference>
<evidence type="ECO:0000256" key="17">
    <source>
        <dbReference type="PIRSR" id="PIRSR600542-1"/>
    </source>
</evidence>
<comment type="subcellular location">
    <subcellularLocation>
        <location evidence="1">Membrane</location>
        <topology evidence="1">Multi-pass membrane protein</topology>
    </subcellularLocation>
    <subcellularLocation>
        <location evidence="2">Mitochondrion membrane</location>
    </subcellularLocation>
</comment>
<accession>A0A423T8Y2</accession>
<sequence>MAEAHSAVAFSFAITHEGVHVNYDREVLHVIWHSGVRSWRRSIRRVVNSVRCGVFPATLSSLALTITGYNAMYLTRDLHKSDIDPSFGLIDLLRRHINLDEPVKGIVCCTVSGFAVWFGVFIFMKYTLRTLFLYKGWMYEARGKGRTMSVVSRLWFLAVKMMTKFSRPMLYSYQGSLPRLPLPALDDTMKRYLRSVRPLMDDENYERMQNLALEFQKGIGKKLQRYLLLKSWWATNYVTDWWEEFVYLRGRSPIMVNSNFYGTDAILLRPTRIQAARAANVTHAAFLFRRLVDRQQLQPIMVQNTVPLCSYQYERTFNTSRVPGVQTDKIVHYGDSTHITVYHAGRFFKMPCYYKGALLTPRNFRCYQFERILADESVPEKGEAYLGALTAGERKPWAEARMRFFRKGVNAVSLDLIVERAAFVLVLEEEECDYDENDPSQLDKFGRTMLHGKGYDRWYDKSFNVIVMKNGKIGFNAEHSWADAAIMSHLWEYVITKDLIEEGADAPVMGHLWEFIMVEDIFENGYGYFCMCGFSPFVVECIQVIDNSFKVAEALLNDVDLRLYMHTLYGKGLMKKCRLSPDAYIQMALQLAYFRDAGKFNLTYEASMTRLFRDGRTETVRPCTIESAAWVKAMEDKSSTDEDCVALLRKACGQHQRGYQDAMCGKGIDRHLFCLYVISKYLEVDSPFLNEVLSEPWRLSTSQTPHGQTNRMDLTKNPDCISAGGGFGPVADDGYGVSYIIAGEDTLFFHISSKKSSPVTDSKRFARQIEKALLDMKNLFESAQKK</sequence>
<dbReference type="InterPro" id="IPR039551">
    <property type="entry name" value="Cho/carn_acyl_trans"/>
</dbReference>
<keyword evidence="23" id="KW-1185">Reference proteome</keyword>
<dbReference type="UniPathway" id="UPA00659"/>
<evidence type="ECO:0000256" key="10">
    <source>
        <dbReference type="ARBA" id="ARBA00022989"/>
    </source>
</evidence>
<comment type="similarity">
    <text evidence="4 18">Belongs to the carnitine/choline acetyltransferase family.</text>
</comment>
<keyword evidence="10 19" id="KW-1133">Transmembrane helix</keyword>
<evidence type="ECO:0000256" key="9">
    <source>
        <dbReference type="ARBA" id="ARBA00022832"/>
    </source>
</evidence>
<feature type="domain" description="Choline/carnitine acyltransferase" evidence="20">
    <location>
        <begin position="180"/>
        <end position="771"/>
    </location>
</feature>
<evidence type="ECO:0000256" key="18">
    <source>
        <dbReference type="RuleBase" id="RU003801"/>
    </source>
</evidence>
<evidence type="ECO:0000256" key="6">
    <source>
        <dbReference type="ARBA" id="ARBA00022448"/>
    </source>
</evidence>
<dbReference type="InterPro" id="IPR032476">
    <property type="entry name" value="CPT_N"/>
</dbReference>
<keyword evidence="7 18" id="KW-0808">Transferase</keyword>
<dbReference type="Proteomes" id="UP000283509">
    <property type="component" value="Unassembled WGS sequence"/>
</dbReference>
<dbReference type="GO" id="GO:0006635">
    <property type="term" value="P:fatty acid beta-oxidation"/>
    <property type="evidence" value="ECO:0007669"/>
    <property type="project" value="UniProtKB-UniPathway"/>
</dbReference>
<evidence type="ECO:0000256" key="11">
    <source>
        <dbReference type="ARBA" id="ARBA00023098"/>
    </source>
</evidence>
<dbReference type="Gene3D" id="3.30.559.70">
    <property type="entry name" value="Choline/Carnitine o-acyltransferase, domain 2"/>
    <property type="match status" value="1"/>
</dbReference>
<dbReference type="PROSITE" id="PS00440">
    <property type="entry name" value="ACYLTRANSF_C_2"/>
    <property type="match status" value="1"/>
</dbReference>
<evidence type="ECO:0000256" key="13">
    <source>
        <dbReference type="ARBA" id="ARBA00023136"/>
    </source>
</evidence>
<dbReference type="Pfam" id="PF16484">
    <property type="entry name" value="CPT_N"/>
    <property type="match status" value="1"/>
</dbReference>
<evidence type="ECO:0000256" key="14">
    <source>
        <dbReference type="ARBA" id="ARBA00023315"/>
    </source>
</evidence>
<dbReference type="InterPro" id="IPR042572">
    <property type="entry name" value="Carn_acyl_trans_N"/>
</dbReference>
<dbReference type="Gene3D" id="1.10.275.20">
    <property type="entry name" value="Choline/Carnitine o-acyltransferase"/>
    <property type="match status" value="1"/>
</dbReference>
<keyword evidence="12" id="KW-0496">Mitochondrion</keyword>
<keyword evidence="9" id="KW-0276">Fatty acid metabolism</keyword>
<evidence type="ECO:0000256" key="4">
    <source>
        <dbReference type="ARBA" id="ARBA00005232"/>
    </source>
</evidence>
<evidence type="ECO:0000256" key="1">
    <source>
        <dbReference type="ARBA" id="ARBA00004141"/>
    </source>
</evidence>
<comment type="catalytic activity">
    <reaction evidence="15">
        <text>(R)-carnitine + hexadecanoyl-CoA = O-hexadecanoyl-(R)-carnitine + CoA</text>
        <dbReference type="Rhea" id="RHEA:12661"/>
        <dbReference type="ChEBI" id="CHEBI:16347"/>
        <dbReference type="ChEBI" id="CHEBI:17490"/>
        <dbReference type="ChEBI" id="CHEBI:57287"/>
        <dbReference type="ChEBI" id="CHEBI:57379"/>
        <dbReference type="EC" id="2.3.1.21"/>
    </reaction>
    <physiologicalReaction direction="left-to-right" evidence="15">
        <dbReference type="Rhea" id="RHEA:12662"/>
    </physiologicalReaction>
</comment>
<feature type="transmembrane region" description="Helical" evidence="19">
    <location>
        <begin position="103"/>
        <end position="124"/>
    </location>
</feature>
<proteinExistence type="inferred from homology"/>
<evidence type="ECO:0000256" key="16">
    <source>
        <dbReference type="ARBA" id="ARBA00048999"/>
    </source>
</evidence>
<evidence type="ECO:0000259" key="20">
    <source>
        <dbReference type="Pfam" id="PF00755"/>
    </source>
</evidence>
<dbReference type="EMBL" id="QCYY01002090">
    <property type="protein sequence ID" value="ROT72908.1"/>
    <property type="molecule type" value="Genomic_DNA"/>
</dbReference>
<dbReference type="Pfam" id="PF00755">
    <property type="entry name" value="Carn_acyltransf"/>
    <property type="match status" value="1"/>
</dbReference>
<evidence type="ECO:0000313" key="23">
    <source>
        <dbReference type="Proteomes" id="UP000283509"/>
    </source>
</evidence>
<evidence type="ECO:0000256" key="7">
    <source>
        <dbReference type="ARBA" id="ARBA00022679"/>
    </source>
</evidence>
<comment type="caution">
    <text evidence="22">The sequence shown here is derived from an EMBL/GenBank/DDBJ whole genome shotgun (WGS) entry which is preliminary data.</text>
</comment>
<keyword evidence="14 18" id="KW-0012">Acyltransferase</keyword>
<dbReference type="PANTHER" id="PTHR22589">
    <property type="entry name" value="CARNITINE O-ACYLTRANSFERASE"/>
    <property type="match status" value="1"/>
</dbReference>
<evidence type="ECO:0000256" key="12">
    <source>
        <dbReference type="ARBA" id="ARBA00023128"/>
    </source>
</evidence>
<keyword evidence="6" id="KW-0813">Transport</keyword>
<comment type="catalytic activity">
    <reaction evidence="16">
        <text>4,8-dimethylnonanoyl-CoA + (R)-carnitine = O-4,8-dimethylnonanoyl-(R)-carnitine + CoA</text>
        <dbReference type="Rhea" id="RHEA:44860"/>
        <dbReference type="ChEBI" id="CHEBI:16347"/>
        <dbReference type="ChEBI" id="CHEBI:57287"/>
        <dbReference type="ChEBI" id="CHEBI:77061"/>
        <dbReference type="ChEBI" id="CHEBI:84654"/>
    </reaction>
</comment>
<dbReference type="PANTHER" id="PTHR22589:SF31">
    <property type="entry name" value="CARNITINE O-PALMITOYLTRANSFERASE"/>
    <property type="match status" value="1"/>
</dbReference>